<dbReference type="SUPFAM" id="SSF56112">
    <property type="entry name" value="Protein kinase-like (PK-like)"/>
    <property type="match status" value="1"/>
</dbReference>
<dbReference type="PANTHER" id="PTHR36091:SF1">
    <property type="entry name" value="ALTERED INHERITANCE OF MITOCHONDRIA PROTEIN 9, MITOCHONDRIAL"/>
    <property type="match status" value="1"/>
</dbReference>
<proteinExistence type="inferred from homology"/>
<protein>
    <recommendedName>
        <fullName evidence="3">Altered inheritance of mitochondria protein 9, mitochondrial</fullName>
    </recommendedName>
    <alternativeName>
        <fullName evidence="6">Found in mitochondrial proteome protein 29</fullName>
    </alternativeName>
</protein>
<dbReference type="Proteomes" id="UP000054549">
    <property type="component" value="Unassembled WGS sequence"/>
</dbReference>
<evidence type="ECO:0000313" key="7">
    <source>
        <dbReference type="EMBL" id="KIL57910.1"/>
    </source>
</evidence>
<dbReference type="STRING" id="946122.A0A0C2S5B5"/>
<accession>A0A0C2S5B5</accession>
<keyword evidence="5" id="KW-0496">Mitochondrion</keyword>
<evidence type="ECO:0000256" key="1">
    <source>
        <dbReference type="ARBA" id="ARBA00004173"/>
    </source>
</evidence>
<reference evidence="7 8" key="1">
    <citation type="submission" date="2014-04" db="EMBL/GenBank/DDBJ databases">
        <title>Evolutionary Origins and Diversification of the Mycorrhizal Mutualists.</title>
        <authorList>
            <consortium name="DOE Joint Genome Institute"/>
            <consortium name="Mycorrhizal Genomics Consortium"/>
            <person name="Kohler A."/>
            <person name="Kuo A."/>
            <person name="Nagy L.G."/>
            <person name="Floudas D."/>
            <person name="Copeland A."/>
            <person name="Barry K.W."/>
            <person name="Cichocki N."/>
            <person name="Veneault-Fourrey C."/>
            <person name="LaButti K."/>
            <person name="Lindquist E.A."/>
            <person name="Lipzen A."/>
            <person name="Lundell T."/>
            <person name="Morin E."/>
            <person name="Murat C."/>
            <person name="Riley R."/>
            <person name="Ohm R."/>
            <person name="Sun H."/>
            <person name="Tunlid A."/>
            <person name="Henrissat B."/>
            <person name="Grigoriev I.V."/>
            <person name="Hibbett D.S."/>
            <person name="Martin F."/>
        </authorList>
    </citation>
    <scope>NUCLEOTIDE SEQUENCE [LARGE SCALE GENOMIC DNA]</scope>
    <source>
        <strain evidence="7 8">Koide BX008</strain>
    </source>
</reference>
<dbReference type="InterPro" id="IPR051035">
    <property type="entry name" value="Mito_inheritance_9"/>
</dbReference>
<name>A0A0C2S5B5_AMAMK</name>
<comment type="subcellular location">
    <subcellularLocation>
        <location evidence="1">Mitochondrion</location>
    </subcellularLocation>
</comment>
<evidence type="ECO:0000256" key="6">
    <source>
        <dbReference type="ARBA" id="ARBA00031849"/>
    </source>
</evidence>
<sequence>MQRIFKTAQKLSGLSRTVPFTRSKERELFKYTSGRWLYNEEEQTAPRYVEFNIDEIQHVACAAVGAQRCVMFKKLGEGSYNKVFALNFDNGVEAIARLPTGLAGAPFFTTASEVATLEFVREVLGIRAPRVFAWSADATANTVGTEYIIMEKMSGVESHHRWTHIAKAPEVFPLLDGVFDIEHSFEGAPFSQIGSLYFRDDVRADLRDRPLFRPGSLPKDDTELHRRLDAAKDKYRIGPIADRQWWRSERAQVTYDHGPWPDMGSFLLAAVDSERTWIRHHASQNTTSRFRRFPFYNAVAHLELLDMLALAIPHIIPPLMLSSPTLWHADISHSNLFVAETGPAVVQGLIDWQHSIIAPYCMQATFPSIFTYDGGLIDIPVGRVAPKLPSHVSTLNPDQQVPYRLHLKLAMRHKAYEQKIVTENERRMIACAMPFSTELALLPYHVLRSWSDSLVPLRKALLDLRDVWDTYAHEGTQCPIRFTDDEVQKHEQELQRYTKYQESITSLDNDLGCGGDGWVPENEFSRAMTTLKERKANWDDRANGGPFPYEDGSFSFFLS</sequence>
<gene>
    <name evidence="7" type="ORF">M378DRAFT_15952</name>
</gene>
<keyword evidence="8" id="KW-1185">Reference proteome</keyword>
<dbReference type="HOGENOM" id="CLU_019189_13_1_1"/>
<dbReference type="AlphaFoldDB" id="A0A0C2S5B5"/>
<comment type="similarity">
    <text evidence="2">Belongs to the AIM9 family.</text>
</comment>
<evidence type="ECO:0000256" key="3">
    <source>
        <dbReference type="ARBA" id="ARBA00016197"/>
    </source>
</evidence>
<keyword evidence="4" id="KW-0809">Transit peptide</keyword>
<dbReference type="PANTHER" id="PTHR36091">
    <property type="entry name" value="ALTERED INHERITANCE OF MITOCHONDRIA PROTEIN 9, MITOCHONDRIAL"/>
    <property type="match status" value="1"/>
</dbReference>
<dbReference type="InParanoid" id="A0A0C2S5B5"/>
<dbReference type="OrthoDB" id="2831558at2759"/>
<evidence type="ECO:0000256" key="5">
    <source>
        <dbReference type="ARBA" id="ARBA00023128"/>
    </source>
</evidence>
<organism evidence="7 8">
    <name type="scientific">Amanita muscaria (strain Koide BX008)</name>
    <dbReference type="NCBI Taxonomy" id="946122"/>
    <lineage>
        <taxon>Eukaryota</taxon>
        <taxon>Fungi</taxon>
        <taxon>Dikarya</taxon>
        <taxon>Basidiomycota</taxon>
        <taxon>Agaricomycotina</taxon>
        <taxon>Agaricomycetes</taxon>
        <taxon>Agaricomycetidae</taxon>
        <taxon>Agaricales</taxon>
        <taxon>Pluteineae</taxon>
        <taxon>Amanitaceae</taxon>
        <taxon>Amanita</taxon>
    </lineage>
</organism>
<evidence type="ECO:0000256" key="2">
    <source>
        <dbReference type="ARBA" id="ARBA00005543"/>
    </source>
</evidence>
<dbReference type="EMBL" id="KN818354">
    <property type="protein sequence ID" value="KIL57910.1"/>
    <property type="molecule type" value="Genomic_DNA"/>
</dbReference>
<evidence type="ECO:0000256" key="4">
    <source>
        <dbReference type="ARBA" id="ARBA00022946"/>
    </source>
</evidence>
<dbReference type="InterPro" id="IPR011009">
    <property type="entry name" value="Kinase-like_dom_sf"/>
</dbReference>
<evidence type="ECO:0000313" key="8">
    <source>
        <dbReference type="Proteomes" id="UP000054549"/>
    </source>
</evidence>
<dbReference type="GO" id="GO:0005739">
    <property type="term" value="C:mitochondrion"/>
    <property type="evidence" value="ECO:0007669"/>
    <property type="project" value="UniProtKB-SubCell"/>
</dbReference>